<name>A0A921MY38_9FIRM</name>
<reference evidence="1" key="1">
    <citation type="journal article" date="2021" name="PeerJ">
        <title>Extensive microbial diversity within the chicken gut microbiome revealed by metagenomics and culture.</title>
        <authorList>
            <person name="Gilroy R."/>
            <person name="Ravi A."/>
            <person name="Getino M."/>
            <person name="Pursley I."/>
            <person name="Horton D.L."/>
            <person name="Alikhan N.F."/>
            <person name="Baker D."/>
            <person name="Gharbi K."/>
            <person name="Hall N."/>
            <person name="Watson M."/>
            <person name="Adriaenssens E.M."/>
            <person name="Foster-Nyarko E."/>
            <person name="Jarju S."/>
            <person name="Secka A."/>
            <person name="Antonio M."/>
            <person name="Oren A."/>
            <person name="Chaudhuri R.R."/>
            <person name="La Ragione R."/>
            <person name="Hildebrand F."/>
            <person name="Pallen M.J."/>
        </authorList>
    </citation>
    <scope>NUCLEOTIDE SEQUENCE</scope>
    <source>
        <strain evidence="1">1277</strain>
    </source>
</reference>
<evidence type="ECO:0000313" key="1">
    <source>
        <dbReference type="EMBL" id="HJG95476.1"/>
    </source>
</evidence>
<comment type="caution">
    <text evidence="1">The sequence shown here is derived from an EMBL/GenBank/DDBJ whole genome shotgun (WGS) entry which is preliminary data.</text>
</comment>
<dbReference type="AlphaFoldDB" id="A0A921MY38"/>
<evidence type="ECO:0000313" key="2">
    <source>
        <dbReference type="Proteomes" id="UP000776700"/>
    </source>
</evidence>
<dbReference type="Proteomes" id="UP000776700">
    <property type="component" value="Unassembled WGS sequence"/>
</dbReference>
<proteinExistence type="predicted"/>
<reference evidence="1" key="2">
    <citation type="submission" date="2021-09" db="EMBL/GenBank/DDBJ databases">
        <authorList>
            <person name="Gilroy R."/>
        </authorList>
    </citation>
    <scope>NUCLEOTIDE SEQUENCE</scope>
    <source>
        <strain evidence="1">1277</strain>
    </source>
</reference>
<organism evidence="1 2">
    <name type="scientific">Romboutsia timonensis</name>
    <dbReference type="NCBI Taxonomy" id="1776391"/>
    <lineage>
        <taxon>Bacteria</taxon>
        <taxon>Bacillati</taxon>
        <taxon>Bacillota</taxon>
        <taxon>Clostridia</taxon>
        <taxon>Peptostreptococcales</taxon>
        <taxon>Peptostreptococcaceae</taxon>
        <taxon>Romboutsia</taxon>
    </lineage>
</organism>
<accession>A0A921MY38</accession>
<sequence length="149" mass="17472">MLMDKIENNKFDYINNRINLSLPLDQYLLDIEGEMLNLLTYSVEKDKVNLNLTSINLNSEKLIFNNEKYSINKLNKEINISDFRVIDNEIYILASAWMDYKSNISDSRNNYTENIIVVDKTSKSTLYIGEYRQGTEFTANSYIIKNEDL</sequence>
<protein>
    <submittedName>
        <fullName evidence="1">Uncharacterized protein</fullName>
    </submittedName>
</protein>
<gene>
    <name evidence="1" type="ORF">K8V90_00020</name>
</gene>
<dbReference type="EMBL" id="DYUB01000002">
    <property type="protein sequence ID" value="HJG95476.1"/>
    <property type="molecule type" value="Genomic_DNA"/>
</dbReference>